<comment type="caution">
    <text evidence="2">The sequence shown here is derived from an EMBL/GenBank/DDBJ whole genome shotgun (WGS) entry which is preliminary data.</text>
</comment>
<evidence type="ECO:0000256" key="1">
    <source>
        <dbReference type="SAM" id="Phobius"/>
    </source>
</evidence>
<keyword evidence="1" id="KW-0472">Membrane</keyword>
<feature type="transmembrane region" description="Helical" evidence="1">
    <location>
        <begin position="35"/>
        <end position="52"/>
    </location>
</feature>
<proteinExistence type="predicted"/>
<gene>
    <name evidence="2" type="ORF">GHI93_11455</name>
</gene>
<reference evidence="2 3" key="1">
    <citation type="submission" date="2019-10" db="EMBL/GenBank/DDBJ databases">
        <authorList>
            <person name="Dong K."/>
        </authorList>
    </citation>
    <scope>NUCLEOTIDE SEQUENCE [LARGE SCALE GENOMIC DNA]</scope>
    <source>
        <strain evidence="2 3">DSM 28960</strain>
    </source>
</reference>
<protein>
    <submittedName>
        <fullName evidence="2">Uncharacterized protein</fullName>
    </submittedName>
</protein>
<keyword evidence="3" id="KW-1185">Reference proteome</keyword>
<dbReference type="AlphaFoldDB" id="A0A7X2D1H2"/>
<evidence type="ECO:0000313" key="3">
    <source>
        <dbReference type="Proteomes" id="UP000439550"/>
    </source>
</evidence>
<feature type="transmembrane region" description="Helical" evidence="1">
    <location>
        <begin position="12"/>
        <end position="29"/>
    </location>
</feature>
<keyword evidence="1" id="KW-0812">Transmembrane</keyword>
<name>A0A7X2D1H2_9LACT</name>
<dbReference type="EMBL" id="WITJ01000022">
    <property type="protein sequence ID" value="MQW40536.1"/>
    <property type="molecule type" value="Genomic_DNA"/>
</dbReference>
<sequence>MKNKLYNYVKNFVIAMFMLMLMYVVIDKFFDISSVYKWITVLIFSAIIAWNSEDK</sequence>
<dbReference type="RefSeq" id="WP_153497164.1">
    <property type="nucleotide sequence ID" value="NZ_CBCRWP010000037.1"/>
</dbReference>
<organism evidence="2 3">
    <name type="scientific">Lactococcus hircilactis</name>
    <dbReference type="NCBI Taxonomy" id="1494462"/>
    <lineage>
        <taxon>Bacteria</taxon>
        <taxon>Bacillati</taxon>
        <taxon>Bacillota</taxon>
        <taxon>Bacilli</taxon>
        <taxon>Lactobacillales</taxon>
        <taxon>Streptococcaceae</taxon>
        <taxon>Lactococcus</taxon>
    </lineage>
</organism>
<keyword evidence="1" id="KW-1133">Transmembrane helix</keyword>
<accession>A0A7X2D1H2</accession>
<evidence type="ECO:0000313" key="2">
    <source>
        <dbReference type="EMBL" id="MQW40536.1"/>
    </source>
</evidence>
<dbReference type="Proteomes" id="UP000439550">
    <property type="component" value="Unassembled WGS sequence"/>
</dbReference>